<dbReference type="PANTHER" id="PTHR43053">
    <property type="entry name" value="GLYCOSIDASE FAMILY 31"/>
    <property type="match status" value="1"/>
</dbReference>
<dbReference type="InterPro" id="IPR002252">
    <property type="entry name" value="Glyco_hydro_36"/>
</dbReference>
<dbReference type="Gene3D" id="3.20.20.70">
    <property type="entry name" value="Aldolase class I"/>
    <property type="match status" value="1"/>
</dbReference>
<reference evidence="3" key="1">
    <citation type="submission" date="2024-02" db="EMBL/GenBank/DDBJ databases">
        <title>Tomenella chthoni gen. nov. sp. nov., a member of the family Jonesiaceae isolated from bat guano.</title>
        <authorList>
            <person name="Miller S.L."/>
            <person name="King J."/>
            <person name="Sankaranarayanan K."/>
            <person name="Lawson P.A."/>
        </authorList>
    </citation>
    <scope>NUCLEOTIDE SEQUENCE</scope>
    <source>
        <strain evidence="3">BS-20</strain>
    </source>
</reference>
<dbReference type="InterPro" id="IPR013785">
    <property type="entry name" value="Aldolase_TIM"/>
</dbReference>
<gene>
    <name evidence="3" type="ORF">V5R04_09010</name>
</gene>
<keyword evidence="1 3" id="KW-0378">Hydrolase</keyword>
<dbReference type="InterPro" id="IPR038417">
    <property type="entry name" value="Alpga-gal_N_sf"/>
</dbReference>
<organism evidence="3">
    <name type="scientific">Jonesiaceae bacterium BS-20</name>
    <dbReference type="NCBI Taxonomy" id="3120821"/>
    <lineage>
        <taxon>Bacteria</taxon>
        <taxon>Bacillati</taxon>
        <taxon>Actinomycetota</taxon>
        <taxon>Actinomycetes</taxon>
        <taxon>Micrococcales</taxon>
        <taxon>Jonesiaceae</taxon>
    </lineage>
</organism>
<dbReference type="CDD" id="cd14791">
    <property type="entry name" value="GH36"/>
    <property type="match status" value="1"/>
</dbReference>
<protein>
    <submittedName>
        <fullName evidence="3">Alpha-galactosidase</fullName>
        <ecNumber evidence="3">3.2.1.22</ecNumber>
    </submittedName>
</protein>
<dbReference type="EC" id="3.2.1.22" evidence="3"/>
<dbReference type="InterPro" id="IPR017853">
    <property type="entry name" value="GH"/>
</dbReference>
<sequence>MNVIQWQINDTSLVFSAGEDAPVALLGAPGEFARDVTGQEFETRHTEPQYLVEILAVGHGRAFTSTRLTQSAIGNRLRYTGHTLAPTAHGELLVIEQKDEKSGLVVEVMLESFGSANTVRASTKVSNTSQTTVHLTAVTSLALGNLGNFLSLEDPALWEGRSEWCAESRWEKKRLRDLVPDMDTIFHKHLGRGTYHVTSTSTWSTGYSLPLAVLEDEATGRAFGWQVEHNGPWHWEINSRFFDNDYFTLSLSGPNDLEHGWEYALEPQASFTSVSASFTWSDQGKTGVFQNFTSYRRNDRPFESADAKLPLIFNDYMNALMGDPTTEKLVPLIDAAAESGVEVFCIDCGWYDDGGYWWPSVGAWQPSKKRFGEAGLEGVLAYIREKGMAPGLWIEAEVVGVLSDVAKTLPDSAFMTRHGVRIEEHNRYFLDMRSPDARKHLDDVFKRLVEDYGVRYFKWDYNVTPGTGPADASTSAGYGLLEHSRALQEWISALRTRYPDVILEACSSGAQRMDHSTVRQYDLQSTSDQQNFLLYPTIAAAAPAMLIPERAGNWAYPQGDDSAETVAFNLVTGLSGRLYLSGHLNELPQHCMELVSEATAVYRQVITATSQSLPIWPTDLPHWEAPFVSLGAKRDDEIYVFAWSRDDHDNAVALALSDFAGQEIDVETVFPKQLPAWETQWNKATGELTVTPGGTEVSARILRITVK</sequence>
<dbReference type="PANTHER" id="PTHR43053:SF3">
    <property type="entry name" value="ALPHA-GALACTOSIDASE C-RELATED"/>
    <property type="match status" value="1"/>
</dbReference>
<dbReference type="AlphaFoldDB" id="A0AAU7DUE3"/>
<name>A0AAU7DUE3_9MICO</name>
<dbReference type="GO" id="GO:0016052">
    <property type="term" value="P:carbohydrate catabolic process"/>
    <property type="evidence" value="ECO:0007669"/>
    <property type="project" value="InterPro"/>
</dbReference>
<keyword evidence="2 3" id="KW-0326">Glycosidase</keyword>
<dbReference type="PRINTS" id="PR00743">
    <property type="entry name" value="GLHYDRLASE36"/>
</dbReference>
<evidence type="ECO:0000256" key="1">
    <source>
        <dbReference type="ARBA" id="ARBA00022801"/>
    </source>
</evidence>
<evidence type="ECO:0000313" key="3">
    <source>
        <dbReference type="EMBL" id="XBH20386.1"/>
    </source>
</evidence>
<dbReference type="SUPFAM" id="SSF51445">
    <property type="entry name" value="(Trans)glycosidases"/>
    <property type="match status" value="1"/>
</dbReference>
<dbReference type="Pfam" id="PF02065">
    <property type="entry name" value="Melibiase"/>
    <property type="match status" value="1"/>
</dbReference>
<evidence type="ECO:0000256" key="2">
    <source>
        <dbReference type="ARBA" id="ARBA00023295"/>
    </source>
</evidence>
<dbReference type="Gene3D" id="2.70.98.60">
    <property type="entry name" value="alpha-galactosidase from lactobacil brevis"/>
    <property type="match status" value="1"/>
</dbReference>
<proteinExistence type="predicted"/>
<dbReference type="EMBL" id="CP146203">
    <property type="protein sequence ID" value="XBH20386.1"/>
    <property type="molecule type" value="Genomic_DNA"/>
</dbReference>
<dbReference type="InterPro" id="IPR050985">
    <property type="entry name" value="Alpha-glycosidase_related"/>
</dbReference>
<dbReference type="GO" id="GO:0004557">
    <property type="term" value="F:alpha-galactosidase activity"/>
    <property type="evidence" value="ECO:0007669"/>
    <property type="project" value="UniProtKB-EC"/>
</dbReference>
<accession>A0AAU7DUE3</accession>